<evidence type="ECO:0000313" key="2">
    <source>
        <dbReference type="Proteomes" id="UP000199065"/>
    </source>
</evidence>
<name>A0A1I2V7Q9_9CORY</name>
<gene>
    <name evidence="1" type="ORF">SAMN05660282_02097</name>
</gene>
<dbReference type="RefSeq" id="WP_177180157.1">
    <property type="nucleotide sequence ID" value="NZ_FOPJ01000017.1"/>
</dbReference>
<organism evidence="1 2">
    <name type="scientific">Corynebacterium spheniscorum</name>
    <dbReference type="NCBI Taxonomy" id="185761"/>
    <lineage>
        <taxon>Bacteria</taxon>
        <taxon>Bacillati</taxon>
        <taxon>Actinomycetota</taxon>
        <taxon>Actinomycetes</taxon>
        <taxon>Mycobacteriales</taxon>
        <taxon>Corynebacteriaceae</taxon>
        <taxon>Corynebacterium</taxon>
    </lineage>
</organism>
<dbReference type="EMBL" id="FOPJ01000017">
    <property type="protein sequence ID" value="SFG83181.1"/>
    <property type="molecule type" value="Genomic_DNA"/>
</dbReference>
<accession>A0A1I2V7Q9</accession>
<proteinExistence type="predicted"/>
<evidence type="ECO:0000313" key="1">
    <source>
        <dbReference type="EMBL" id="SFG83181.1"/>
    </source>
</evidence>
<dbReference type="Proteomes" id="UP000199065">
    <property type="component" value="Unassembled WGS sequence"/>
</dbReference>
<reference evidence="1 2" key="1">
    <citation type="submission" date="2016-10" db="EMBL/GenBank/DDBJ databases">
        <authorList>
            <person name="de Groot N.N."/>
        </authorList>
    </citation>
    <scope>NUCLEOTIDE SEQUENCE [LARGE SCALE GENOMIC DNA]</scope>
    <source>
        <strain>J11</strain>
        <strain evidence="2">PG 39</strain>
    </source>
</reference>
<protein>
    <submittedName>
        <fullName evidence="1">Uncharacterized protein</fullName>
    </submittedName>
</protein>
<keyword evidence="2" id="KW-1185">Reference proteome</keyword>
<dbReference type="AlphaFoldDB" id="A0A1I2V7Q9"/>
<sequence>MDAILAALNFLTPAIGLVHNIAAAAAALATGNLPALGSAIANIGSAAQSLSAVM</sequence>